<organism evidence="1">
    <name type="scientific">Anguilla anguilla</name>
    <name type="common">European freshwater eel</name>
    <name type="synonym">Muraena anguilla</name>
    <dbReference type="NCBI Taxonomy" id="7936"/>
    <lineage>
        <taxon>Eukaryota</taxon>
        <taxon>Metazoa</taxon>
        <taxon>Chordata</taxon>
        <taxon>Craniata</taxon>
        <taxon>Vertebrata</taxon>
        <taxon>Euteleostomi</taxon>
        <taxon>Actinopterygii</taxon>
        <taxon>Neopterygii</taxon>
        <taxon>Teleostei</taxon>
        <taxon>Anguilliformes</taxon>
        <taxon>Anguillidae</taxon>
        <taxon>Anguilla</taxon>
    </lineage>
</organism>
<dbReference type="EMBL" id="GBXM01014947">
    <property type="protein sequence ID" value="JAH93630.1"/>
    <property type="molecule type" value="Transcribed_RNA"/>
</dbReference>
<proteinExistence type="predicted"/>
<dbReference type="AlphaFoldDB" id="A0A0E9WVL7"/>
<protein>
    <submittedName>
        <fullName evidence="1">Uncharacterized protein</fullName>
    </submittedName>
</protein>
<evidence type="ECO:0000313" key="1">
    <source>
        <dbReference type="EMBL" id="JAH93630.1"/>
    </source>
</evidence>
<reference evidence="1" key="2">
    <citation type="journal article" date="2015" name="Fish Shellfish Immunol.">
        <title>Early steps in the European eel (Anguilla anguilla)-Vibrio vulnificus interaction in the gills: Role of the RtxA13 toxin.</title>
        <authorList>
            <person name="Callol A."/>
            <person name="Pajuelo D."/>
            <person name="Ebbesson L."/>
            <person name="Teles M."/>
            <person name="MacKenzie S."/>
            <person name="Amaro C."/>
        </authorList>
    </citation>
    <scope>NUCLEOTIDE SEQUENCE</scope>
</reference>
<accession>A0A0E9WVL7</accession>
<name>A0A0E9WVL7_ANGAN</name>
<reference evidence="1" key="1">
    <citation type="submission" date="2014-11" db="EMBL/GenBank/DDBJ databases">
        <authorList>
            <person name="Amaro Gonzalez C."/>
        </authorList>
    </citation>
    <scope>NUCLEOTIDE SEQUENCE</scope>
</reference>
<sequence length="70" mass="8271">MSVTIDVKRGRPGQEQACDSLRYLRRNSAWREALRRSVLKQERWNLFWMGICCNSIRIPLLQSAEGNLEY</sequence>